<dbReference type="KEGG" id="crb:17885498"/>
<evidence type="ECO:0000313" key="7">
    <source>
        <dbReference type="EMBL" id="EOA24517.1"/>
    </source>
</evidence>
<evidence type="ECO:0000256" key="4">
    <source>
        <dbReference type="ARBA" id="ARBA00023163"/>
    </source>
</evidence>
<evidence type="ECO:0000256" key="3">
    <source>
        <dbReference type="ARBA" id="ARBA00023125"/>
    </source>
</evidence>
<evidence type="ECO:0000256" key="5">
    <source>
        <dbReference type="ARBA" id="ARBA00023242"/>
    </source>
</evidence>
<keyword evidence="4" id="KW-0804">Transcription</keyword>
<dbReference type="GO" id="GO:0000981">
    <property type="term" value="F:DNA-binding transcription factor activity, RNA polymerase II-specific"/>
    <property type="evidence" value="ECO:0007669"/>
    <property type="project" value="TreeGrafter"/>
</dbReference>
<feature type="domain" description="BHLH" evidence="6">
    <location>
        <begin position="104"/>
        <end position="156"/>
    </location>
</feature>
<dbReference type="STRING" id="81985.R0FPT8"/>
<dbReference type="PANTHER" id="PTHR13935:SF41">
    <property type="entry name" value="TRANSCRIPTION FACTOR ORG2-RELATED"/>
    <property type="match status" value="1"/>
</dbReference>
<comment type="subcellular location">
    <subcellularLocation>
        <location evidence="1">Nucleus</location>
    </subcellularLocation>
</comment>
<dbReference type="GO" id="GO:0046983">
    <property type="term" value="F:protein dimerization activity"/>
    <property type="evidence" value="ECO:0007669"/>
    <property type="project" value="InterPro"/>
</dbReference>
<organism evidence="7 8">
    <name type="scientific">Capsella rubella</name>
    <dbReference type="NCBI Taxonomy" id="81985"/>
    <lineage>
        <taxon>Eukaryota</taxon>
        <taxon>Viridiplantae</taxon>
        <taxon>Streptophyta</taxon>
        <taxon>Embryophyta</taxon>
        <taxon>Tracheophyta</taxon>
        <taxon>Spermatophyta</taxon>
        <taxon>Magnoliopsida</taxon>
        <taxon>eudicotyledons</taxon>
        <taxon>Gunneridae</taxon>
        <taxon>Pentapetalae</taxon>
        <taxon>rosids</taxon>
        <taxon>malvids</taxon>
        <taxon>Brassicales</taxon>
        <taxon>Brassicaceae</taxon>
        <taxon>Camelineae</taxon>
        <taxon>Capsella</taxon>
    </lineage>
</organism>
<dbReference type="GO" id="GO:0000977">
    <property type="term" value="F:RNA polymerase II transcription regulatory region sequence-specific DNA binding"/>
    <property type="evidence" value="ECO:0007669"/>
    <property type="project" value="TreeGrafter"/>
</dbReference>
<keyword evidence="3" id="KW-0238">DNA-binding</keyword>
<dbReference type="SMART" id="SM00353">
    <property type="entry name" value="HLH"/>
    <property type="match status" value="1"/>
</dbReference>
<accession>R0FPT8</accession>
<protein>
    <recommendedName>
        <fullName evidence="6">BHLH domain-containing protein</fullName>
    </recommendedName>
</protein>
<dbReference type="Proteomes" id="UP000029121">
    <property type="component" value="Unassembled WGS sequence"/>
</dbReference>
<dbReference type="CDD" id="cd18914">
    <property type="entry name" value="bHLH_AtORG2_like"/>
    <property type="match status" value="1"/>
</dbReference>
<dbReference type="GO" id="GO:0010106">
    <property type="term" value="P:cellular response to iron ion starvation"/>
    <property type="evidence" value="ECO:0007669"/>
    <property type="project" value="UniProtKB-ARBA"/>
</dbReference>
<dbReference type="FunFam" id="4.10.280.10:FF:000074">
    <property type="entry name" value="Transcription factor ORG2"/>
    <property type="match status" value="1"/>
</dbReference>
<dbReference type="SUPFAM" id="SSF47459">
    <property type="entry name" value="HLH, helix-loop-helix DNA-binding domain"/>
    <property type="match status" value="1"/>
</dbReference>
<dbReference type="AlphaFoldDB" id="R0FPT8"/>
<dbReference type="eggNOG" id="ENOG502RXMR">
    <property type="taxonomic scope" value="Eukaryota"/>
</dbReference>
<dbReference type="OrthoDB" id="6106870at2759"/>
<keyword evidence="8" id="KW-1185">Reference proteome</keyword>
<dbReference type="EMBL" id="KB870809">
    <property type="protein sequence ID" value="EOA24517.1"/>
    <property type="molecule type" value="Genomic_DNA"/>
</dbReference>
<dbReference type="Gene3D" id="4.10.280.10">
    <property type="entry name" value="Helix-loop-helix DNA-binding domain"/>
    <property type="match status" value="1"/>
</dbReference>
<dbReference type="Pfam" id="PF00010">
    <property type="entry name" value="HLH"/>
    <property type="match status" value="1"/>
</dbReference>
<dbReference type="InterPro" id="IPR011598">
    <property type="entry name" value="bHLH_dom"/>
</dbReference>
<dbReference type="GO" id="GO:0090575">
    <property type="term" value="C:RNA polymerase II transcription regulator complex"/>
    <property type="evidence" value="ECO:0007669"/>
    <property type="project" value="TreeGrafter"/>
</dbReference>
<keyword evidence="5" id="KW-0539">Nucleus</keyword>
<gene>
    <name evidence="7" type="ORF">CARUB_v10017770mg</name>
</gene>
<feature type="non-terminal residue" evidence="7">
    <location>
        <position position="1"/>
    </location>
</feature>
<dbReference type="PROSITE" id="PS50888">
    <property type="entry name" value="BHLH"/>
    <property type="match status" value="1"/>
</dbReference>
<dbReference type="InterPro" id="IPR036638">
    <property type="entry name" value="HLH_DNA-bd_sf"/>
</dbReference>
<evidence type="ECO:0000256" key="1">
    <source>
        <dbReference type="ARBA" id="ARBA00004123"/>
    </source>
</evidence>
<proteinExistence type="predicted"/>
<dbReference type="PANTHER" id="PTHR13935">
    <property type="entry name" value="ACHAETE-SCUTE TRANSCRIPTION FACTOR-RELATED"/>
    <property type="match status" value="1"/>
</dbReference>
<reference evidence="8" key="1">
    <citation type="journal article" date="2013" name="Nat. Genet.">
        <title>The Capsella rubella genome and the genomic consequences of rapid mating system evolution.</title>
        <authorList>
            <person name="Slotte T."/>
            <person name="Hazzouri K.M."/>
            <person name="Agren J.A."/>
            <person name="Koenig D."/>
            <person name="Maumus F."/>
            <person name="Guo Y.L."/>
            <person name="Steige K."/>
            <person name="Platts A.E."/>
            <person name="Escobar J.S."/>
            <person name="Newman L.K."/>
            <person name="Wang W."/>
            <person name="Mandakova T."/>
            <person name="Vello E."/>
            <person name="Smith L.M."/>
            <person name="Henz S.R."/>
            <person name="Steffen J."/>
            <person name="Takuno S."/>
            <person name="Brandvain Y."/>
            <person name="Coop G."/>
            <person name="Andolfatto P."/>
            <person name="Hu T.T."/>
            <person name="Blanchette M."/>
            <person name="Clark R.M."/>
            <person name="Quesneville H."/>
            <person name="Nordborg M."/>
            <person name="Gaut B.S."/>
            <person name="Lysak M.A."/>
            <person name="Jenkins J."/>
            <person name="Grimwood J."/>
            <person name="Chapman J."/>
            <person name="Prochnik S."/>
            <person name="Shu S."/>
            <person name="Rokhsar D."/>
            <person name="Schmutz J."/>
            <person name="Weigel D."/>
            <person name="Wright S.I."/>
        </authorList>
    </citation>
    <scope>NUCLEOTIDE SEQUENCE [LARGE SCALE GENOMIC DNA]</scope>
    <source>
        <strain evidence="8">cv. Monte Gargano</strain>
    </source>
</reference>
<evidence type="ECO:0000256" key="2">
    <source>
        <dbReference type="ARBA" id="ARBA00023015"/>
    </source>
</evidence>
<name>R0FPT8_9BRAS</name>
<evidence type="ECO:0000259" key="6">
    <source>
        <dbReference type="PROSITE" id="PS50888"/>
    </source>
</evidence>
<evidence type="ECO:0000313" key="8">
    <source>
        <dbReference type="Proteomes" id="UP000029121"/>
    </source>
</evidence>
<keyword evidence="2" id="KW-0805">Transcription regulation</keyword>
<dbReference type="InterPro" id="IPR015660">
    <property type="entry name" value="MASH1/Ascl1a-like"/>
</dbReference>
<sequence length="286" mass="31717">NQNNPNQNTASKLQEKTESNKTCPYIAKMCALVPPLFPNFGWPSTGEYNSYYLSGDNLNDGGFLDFPVPEETYGAVTAVAHNQNSFGGSVSSEGNELGNSPVVIKKLNHNASERDRRKKINSLFSSLRSCLPASDQSKKLSIPATVSRSLKYIPELQEQVKKLIKKKEELLVQVSGQRNIEHHVKPQPKAVVTYASTVSATRLGDSEVMVQISSSKVHNFSISNVLSGLEADGFVLVDISSSRSQGERLFHTLHLQVEKIENQKLNCEELSQRILYLYEECGNSLR</sequence>